<reference evidence="8" key="1">
    <citation type="journal article" date="2023" name="PhytoFront">
        <title>Draft Genome Resources of Seven Strains of Tilletia horrida, Causal Agent of Kernel Smut of Rice.</title>
        <authorList>
            <person name="Khanal S."/>
            <person name="Antony Babu S."/>
            <person name="Zhou X.G."/>
        </authorList>
    </citation>
    <scope>NUCLEOTIDE SEQUENCE</scope>
    <source>
        <strain evidence="8">TX3</strain>
    </source>
</reference>
<dbReference type="Proteomes" id="UP001176521">
    <property type="component" value="Unassembled WGS sequence"/>
</dbReference>
<evidence type="ECO:0000313" key="9">
    <source>
        <dbReference type="Proteomes" id="UP001176521"/>
    </source>
</evidence>
<feature type="compositionally biased region" description="Polar residues" evidence="6">
    <location>
        <begin position="93"/>
        <end position="103"/>
    </location>
</feature>
<dbReference type="PROSITE" id="PS51375">
    <property type="entry name" value="PPR"/>
    <property type="match status" value="1"/>
</dbReference>
<dbReference type="PANTHER" id="PTHR47447">
    <property type="entry name" value="OS03G0856100 PROTEIN"/>
    <property type="match status" value="1"/>
</dbReference>
<evidence type="ECO:0000259" key="7">
    <source>
        <dbReference type="Pfam" id="PF23276"/>
    </source>
</evidence>
<dbReference type="Pfam" id="PF23276">
    <property type="entry name" value="TPR_24"/>
    <property type="match status" value="1"/>
</dbReference>
<evidence type="ECO:0000256" key="1">
    <source>
        <dbReference type="ARBA" id="ARBA00006192"/>
    </source>
</evidence>
<feature type="region of interest" description="Disordered" evidence="6">
    <location>
        <begin position="634"/>
        <end position="665"/>
    </location>
</feature>
<keyword evidence="2" id="KW-0677">Repeat</keyword>
<comment type="caution">
    <text evidence="8">The sequence shown here is derived from an EMBL/GenBank/DDBJ whole genome shotgun (WGS) entry which is preliminary data.</text>
</comment>
<dbReference type="InterPro" id="IPR002885">
    <property type="entry name" value="PPR_rpt"/>
</dbReference>
<feature type="region of interest" description="Disordered" evidence="6">
    <location>
        <begin position="49"/>
        <end position="139"/>
    </location>
</feature>
<feature type="region of interest" description="Disordered" evidence="6">
    <location>
        <begin position="737"/>
        <end position="792"/>
    </location>
</feature>
<sequence length="792" mass="85537">MLSRHATAAAALVAGDGALAQLLPPLAPAFFRPDSGSCSRSSRRTFTSTAAQWAEASSLAKPESADGDEQSPSQSRASAPGSKPVPTWGAVSGSDSIYPSSQAALRPNPYSRSPLYRHTRANPNESSDRSAPKGVLEPPPVARLNEALRLAISQGDEEAVANILDKFEQLVLDGDSRKGKRKSVLPISAESTADTITARLSTALLGLPAPLLSYNLTRNWSPVTYHHILTYCVNTSRVELALAALGSAYHRACGNLEALSAIFPASASGSLIRVLVNVGEARLAYELARWLNSGEAPLVKRSHWFPILTACAKYQYLPGIIGAWNRTLKNGNDLVDEGLVLQILSAAARIGDVDFCMKVLRRAISGSASTHEVPQLVLHQGLLAPLFEAFCASFDFEAAIRFLSRMQAAGMDFKRHAATPLSNAIAAALTQHHGDRSASNAVGEQIIAALRNVGSAFVENNLHNKLAGIHVSAYNAVIIGAIWAKRVDLAHEIYKLRSELLGIEDGAARSFTLDEFLVDSNADGEVHPTSTPEVIAERLNQQRLLPNLDTFHALISACADTGEIRLARKLLQDLNGFNLEPSAETYQRLVKLCLACAPRVYERQRDEAARAQAEAGAERAAYADRPFGAQTMAAATRPGTTSASSSAPEASPPWSRPGAAGPIPEPSYTDAFKLLDECKKRKLKPTQATYEAIVWRCWREHDPRWHDVYQEMKQEADYVPSWALLNALQPGFRALRREAEAEEEEEREERSGVRMSFLGGGSGHGSGAGSRFGGRSGGRTQGRRRPATSGQY</sequence>
<dbReference type="InterPro" id="IPR011990">
    <property type="entry name" value="TPR-like_helical_dom_sf"/>
</dbReference>
<feature type="compositionally biased region" description="Low complexity" evidence="6">
    <location>
        <begin position="634"/>
        <end position="649"/>
    </location>
</feature>
<evidence type="ECO:0000256" key="5">
    <source>
        <dbReference type="PROSITE-ProRule" id="PRU00708"/>
    </source>
</evidence>
<feature type="compositionally biased region" description="Gly residues" evidence="6">
    <location>
        <begin position="758"/>
        <end position="780"/>
    </location>
</feature>
<accession>A0AAN6GAN7</accession>
<evidence type="ECO:0000256" key="4">
    <source>
        <dbReference type="ARBA" id="ARBA00044511"/>
    </source>
</evidence>
<protein>
    <recommendedName>
        <fullName evidence="7">Pentatricopeptide repeat-containing protein-mitochondrial domain-containing protein</fullName>
    </recommendedName>
</protein>
<evidence type="ECO:0000256" key="3">
    <source>
        <dbReference type="ARBA" id="ARBA00044493"/>
    </source>
</evidence>
<comment type="subunit">
    <text evidence="4">Binds to mitochondrial small subunit 15S rRNA.</text>
</comment>
<dbReference type="Pfam" id="PF13812">
    <property type="entry name" value="PPR_3"/>
    <property type="match status" value="1"/>
</dbReference>
<proteinExistence type="inferred from homology"/>
<gene>
    <name evidence="8" type="ORF">OC842_005254</name>
</gene>
<feature type="domain" description="Pentatricopeptide repeat-containing protein-mitochondrial" evidence="7">
    <location>
        <begin position="337"/>
        <end position="495"/>
    </location>
</feature>
<dbReference type="EMBL" id="JAPDMQ010000362">
    <property type="protein sequence ID" value="KAK0526230.1"/>
    <property type="molecule type" value="Genomic_DNA"/>
</dbReference>
<dbReference type="PANTHER" id="PTHR47447:SF17">
    <property type="entry name" value="OS12G0638900 PROTEIN"/>
    <property type="match status" value="1"/>
</dbReference>
<evidence type="ECO:0000313" key="8">
    <source>
        <dbReference type="EMBL" id="KAK0526230.1"/>
    </source>
</evidence>
<dbReference type="AlphaFoldDB" id="A0AAN6GAN7"/>
<evidence type="ECO:0000256" key="6">
    <source>
        <dbReference type="SAM" id="MobiDB-lite"/>
    </source>
</evidence>
<feature type="repeat" description="PPR" evidence="5">
    <location>
        <begin position="547"/>
        <end position="581"/>
    </location>
</feature>
<organism evidence="8 9">
    <name type="scientific">Tilletia horrida</name>
    <dbReference type="NCBI Taxonomy" id="155126"/>
    <lineage>
        <taxon>Eukaryota</taxon>
        <taxon>Fungi</taxon>
        <taxon>Dikarya</taxon>
        <taxon>Basidiomycota</taxon>
        <taxon>Ustilaginomycotina</taxon>
        <taxon>Exobasidiomycetes</taxon>
        <taxon>Tilletiales</taxon>
        <taxon>Tilletiaceae</taxon>
        <taxon>Tilletia</taxon>
    </lineage>
</organism>
<dbReference type="Gene3D" id="1.25.40.10">
    <property type="entry name" value="Tetratricopeptide repeat domain"/>
    <property type="match status" value="1"/>
</dbReference>
<name>A0AAN6GAN7_9BASI</name>
<comment type="similarity">
    <text evidence="1">Belongs to the CCM1 family.</text>
</comment>
<comment type="function">
    <text evidence="3">Regulates mitochondrial small subunit maturation by controlling 15S rRNA 5'-end processing. Localizes to the 5' precursor of the 15S rRNA in a position that is subsequently occupied by mS47 in the mature yeast mtSSU. Uses structure and sequence-specific RNA recognition, binding to a single-stranded region of the precursor and specifically recognizing bases -6 to -1. The exchange of Ccm1 for mS47 is coupled to the irreversible removal of precursor rRNA that is accompanied by conformational changes of the mitoribosomal proteins uS5m and mS26. These conformational changes signal completion of 5'-end rRNA processing through protection of the mature 5'-end of the 15S rRNA and stabilization of mS47. The removal of the 5' precursor together with the dissociation of Ccm1 may be catalyzed by the 5'-3' exoribonuclease Pet127. Involved in the specific removal of group I introns in mitochondrial encoded transcripts.</text>
</comment>
<dbReference type="InterPro" id="IPR057027">
    <property type="entry name" value="TPR_mt"/>
</dbReference>
<keyword evidence="9" id="KW-1185">Reference proteome</keyword>
<evidence type="ECO:0000256" key="2">
    <source>
        <dbReference type="ARBA" id="ARBA00022737"/>
    </source>
</evidence>